<keyword evidence="6 9" id="KW-0472">Membrane</keyword>
<dbReference type="PRINTS" id="PR00171">
    <property type="entry name" value="SUGRTRNSPORT"/>
</dbReference>
<evidence type="ECO:0000256" key="9">
    <source>
        <dbReference type="SAM" id="Phobius"/>
    </source>
</evidence>
<protein>
    <submittedName>
        <fullName evidence="11">General substrate transporter</fullName>
    </submittedName>
</protein>
<reference evidence="11 12" key="1">
    <citation type="journal article" date="2016" name="Mol. Biol. Evol.">
        <title>Comparative Genomics of Early-Diverging Mushroom-Forming Fungi Provides Insights into the Origins of Lignocellulose Decay Capabilities.</title>
        <authorList>
            <person name="Nagy L.G."/>
            <person name="Riley R."/>
            <person name="Tritt A."/>
            <person name="Adam C."/>
            <person name="Daum C."/>
            <person name="Floudas D."/>
            <person name="Sun H."/>
            <person name="Yadav J.S."/>
            <person name="Pangilinan J."/>
            <person name="Larsson K.H."/>
            <person name="Matsuura K."/>
            <person name="Barry K."/>
            <person name="Labutti K."/>
            <person name="Kuo R."/>
            <person name="Ohm R.A."/>
            <person name="Bhattacharya S.S."/>
            <person name="Shirouzu T."/>
            <person name="Yoshinaga Y."/>
            <person name="Martin F.M."/>
            <person name="Grigoriev I.V."/>
            <person name="Hibbett D.S."/>
        </authorList>
    </citation>
    <scope>NUCLEOTIDE SEQUENCE [LARGE SCALE GENOMIC DNA]</scope>
    <source>
        <strain evidence="11 12">HHB14362 ss-1</strain>
    </source>
</reference>
<evidence type="ECO:0000256" key="1">
    <source>
        <dbReference type="ARBA" id="ARBA00004141"/>
    </source>
</evidence>
<feature type="transmembrane region" description="Helical" evidence="9">
    <location>
        <begin position="103"/>
        <end position="126"/>
    </location>
</feature>
<dbReference type="InterPro" id="IPR020846">
    <property type="entry name" value="MFS_dom"/>
</dbReference>
<dbReference type="Gene3D" id="1.20.1250.20">
    <property type="entry name" value="MFS general substrate transporter like domains"/>
    <property type="match status" value="1"/>
</dbReference>
<sequence length="507" mass="55607">MAHYSSFNVRIILTLTLGSLTYGYGSSVISNTLGQPGFLSYFNLPAHPSFAGAVNGLFSAGGVFGCATAAFMANRFGRKCTMDTSAAVCIIGGALQAGSVDAAMFLVARFITGWGMGAMAVVIPIFQGELSPPASRGLLVGQHGSWAITGFAVAGWIGVGTYYSSNLSFQWRFPIAVQCLWPLALILCSVWVPESPRWLLMQGRREDAWRIIAKLHSNPEADPDQVYAREEFYQMVKQAEMDSELWAREGGLKQLWTKRSYRTRMWMGFFTQYAAQSTGAMVVYNYMVTLYQDLGFTGGKVLMLGAAYVTVAAAANFLASMLMDHMGRVRLLLIGLTGCMVTLSLECAMFAQFGGTDDRVGNSLGVFFIFCYIFFYAAGIDATSYVYCSEIFPNHVRSEGMAWSMIGTFLSTILYLEVGPVALAAVKWKYYLLFISLTLIDIVVIWRLFPETKGLSLEEINGKFGDEVAVHFGEDKDRAKEYRTSDKAAEVLVVTAPVEKGQSSSTS</sequence>
<evidence type="ECO:0000256" key="2">
    <source>
        <dbReference type="ARBA" id="ARBA00010992"/>
    </source>
</evidence>
<dbReference type="Pfam" id="PF00083">
    <property type="entry name" value="Sugar_tr"/>
    <property type="match status" value="1"/>
</dbReference>
<comment type="catalytic activity">
    <reaction evidence="7">
        <text>myo-inositol(out) + H(+)(out) = myo-inositol(in) + H(+)(in)</text>
        <dbReference type="Rhea" id="RHEA:60364"/>
        <dbReference type="ChEBI" id="CHEBI:15378"/>
        <dbReference type="ChEBI" id="CHEBI:17268"/>
    </reaction>
</comment>
<keyword evidence="4 9" id="KW-0812">Transmembrane</keyword>
<dbReference type="GO" id="GO:0005351">
    <property type="term" value="F:carbohydrate:proton symporter activity"/>
    <property type="evidence" value="ECO:0007669"/>
    <property type="project" value="TreeGrafter"/>
</dbReference>
<dbReference type="PROSITE" id="PS50850">
    <property type="entry name" value="MFS"/>
    <property type="match status" value="1"/>
</dbReference>
<feature type="transmembrane region" description="Helical" evidence="9">
    <location>
        <begin position="430"/>
        <end position="449"/>
    </location>
</feature>
<evidence type="ECO:0000256" key="6">
    <source>
        <dbReference type="ARBA" id="ARBA00023136"/>
    </source>
</evidence>
<dbReference type="STRING" id="1314782.A0A165QMQ0"/>
<evidence type="ECO:0000256" key="3">
    <source>
        <dbReference type="ARBA" id="ARBA00022448"/>
    </source>
</evidence>
<dbReference type="InParanoid" id="A0A165QMQ0"/>
<gene>
    <name evidence="11" type="ORF">NEOLEDRAFT_1157646</name>
</gene>
<dbReference type="SUPFAM" id="SSF103473">
    <property type="entry name" value="MFS general substrate transporter"/>
    <property type="match status" value="1"/>
</dbReference>
<feature type="transmembrane region" description="Helical" evidence="9">
    <location>
        <begin position="299"/>
        <end position="319"/>
    </location>
</feature>
<dbReference type="FunFam" id="1.20.1250.20:FF:000134">
    <property type="entry name" value="MFS sugar transporter protein"/>
    <property type="match status" value="1"/>
</dbReference>
<feature type="transmembrane region" description="Helical" evidence="9">
    <location>
        <begin position="400"/>
        <end position="418"/>
    </location>
</feature>
<evidence type="ECO:0000259" key="10">
    <source>
        <dbReference type="PROSITE" id="PS50850"/>
    </source>
</evidence>
<feature type="domain" description="Major facilitator superfamily (MFS) profile" evidence="10">
    <location>
        <begin position="11"/>
        <end position="453"/>
    </location>
</feature>
<feature type="transmembrane region" description="Helical" evidence="9">
    <location>
        <begin position="331"/>
        <end position="353"/>
    </location>
</feature>
<keyword evidence="5 9" id="KW-1133">Transmembrane helix</keyword>
<dbReference type="AlphaFoldDB" id="A0A165QMQ0"/>
<feature type="transmembrane region" description="Helical" evidence="9">
    <location>
        <begin position="138"/>
        <end position="159"/>
    </location>
</feature>
<dbReference type="NCBIfam" id="TIGR00879">
    <property type="entry name" value="SP"/>
    <property type="match status" value="1"/>
</dbReference>
<feature type="transmembrane region" description="Helical" evidence="9">
    <location>
        <begin position="365"/>
        <end position="388"/>
    </location>
</feature>
<dbReference type="InterPro" id="IPR036259">
    <property type="entry name" value="MFS_trans_sf"/>
</dbReference>
<comment type="subcellular location">
    <subcellularLocation>
        <location evidence="1">Membrane</location>
        <topology evidence="1">Multi-pass membrane protein</topology>
    </subcellularLocation>
</comment>
<evidence type="ECO:0000256" key="5">
    <source>
        <dbReference type="ARBA" id="ARBA00022989"/>
    </source>
</evidence>
<dbReference type="OrthoDB" id="6133115at2759"/>
<dbReference type="EMBL" id="KV425593">
    <property type="protein sequence ID" value="KZT22631.1"/>
    <property type="molecule type" value="Genomic_DNA"/>
</dbReference>
<dbReference type="GO" id="GO:0016020">
    <property type="term" value="C:membrane"/>
    <property type="evidence" value="ECO:0007669"/>
    <property type="project" value="UniProtKB-SubCell"/>
</dbReference>
<evidence type="ECO:0000256" key="4">
    <source>
        <dbReference type="ARBA" id="ARBA00022692"/>
    </source>
</evidence>
<keyword evidence="3 8" id="KW-0813">Transport</keyword>
<accession>A0A165QMQ0</accession>
<proteinExistence type="inferred from homology"/>
<organism evidence="11 12">
    <name type="scientific">Neolentinus lepideus HHB14362 ss-1</name>
    <dbReference type="NCBI Taxonomy" id="1314782"/>
    <lineage>
        <taxon>Eukaryota</taxon>
        <taxon>Fungi</taxon>
        <taxon>Dikarya</taxon>
        <taxon>Basidiomycota</taxon>
        <taxon>Agaricomycotina</taxon>
        <taxon>Agaricomycetes</taxon>
        <taxon>Gloeophyllales</taxon>
        <taxon>Gloeophyllaceae</taxon>
        <taxon>Neolentinus</taxon>
    </lineage>
</organism>
<dbReference type="PANTHER" id="PTHR48022">
    <property type="entry name" value="PLASTIDIC GLUCOSE TRANSPORTER 4"/>
    <property type="match status" value="1"/>
</dbReference>
<dbReference type="PANTHER" id="PTHR48022:SF11">
    <property type="entry name" value="MONOSACCHARIDE TRANSPORTER (HXT8), PUTATIVE (AFU_ORTHOLOGUE AFUA_2G08120)-RELATED"/>
    <property type="match status" value="1"/>
</dbReference>
<dbReference type="InterPro" id="IPR005828">
    <property type="entry name" value="MFS_sugar_transport-like"/>
</dbReference>
<dbReference type="Proteomes" id="UP000076761">
    <property type="component" value="Unassembled WGS sequence"/>
</dbReference>
<evidence type="ECO:0000313" key="12">
    <source>
        <dbReference type="Proteomes" id="UP000076761"/>
    </source>
</evidence>
<evidence type="ECO:0000256" key="7">
    <source>
        <dbReference type="ARBA" id="ARBA00049119"/>
    </source>
</evidence>
<evidence type="ECO:0000313" key="11">
    <source>
        <dbReference type="EMBL" id="KZT22631.1"/>
    </source>
</evidence>
<feature type="transmembrane region" description="Helical" evidence="9">
    <location>
        <begin position="49"/>
        <end position="73"/>
    </location>
</feature>
<comment type="similarity">
    <text evidence="2 8">Belongs to the major facilitator superfamily. Sugar transporter (TC 2.A.1.1) family.</text>
</comment>
<feature type="transmembrane region" description="Helical" evidence="9">
    <location>
        <begin position="171"/>
        <end position="192"/>
    </location>
</feature>
<evidence type="ECO:0000256" key="8">
    <source>
        <dbReference type="RuleBase" id="RU003346"/>
    </source>
</evidence>
<keyword evidence="12" id="KW-1185">Reference proteome</keyword>
<feature type="transmembrane region" description="Helical" evidence="9">
    <location>
        <begin position="266"/>
        <end position="287"/>
    </location>
</feature>
<dbReference type="InterPro" id="IPR003663">
    <property type="entry name" value="Sugar/inositol_transpt"/>
</dbReference>
<name>A0A165QMQ0_9AGAM</name>
<dbReference type="InterPro" id="IPR050360">
    <property type="entry name" value="MFS_Sugar_Transporters"/>
</dbReference>